<dbReference type="Gene3D" id="3.40.710.10">
    <property type="entry name" value="DD-peptidase/beta-lactamase superfamily"/>
    <property type="match status" value="1"/>
</dbReference>
<reference evidence="3 4" key="1">
    <citation type="submission" date="2016-10" db="EMBL/GenBank/DDBJ databases">
        <authorList>
            <person name="de Groot N.N."/>
        </authorList>
    </citation>
    <scope>NUCLEOTIDE SEQUENCE [LARGE SCALE GENOMIC DNA]</scope>
    <source>
        <strain evidence="3 4">DSM 45317</strain>
    </source>
</reference>
<dbReference type="InParanoid" id="A0A1I4BSF6"/>
<protein>
    <submittedName>
        <fullName evidence="3">Beta-lactamase enzyme family protein</fullName>
    </submittedName>
</protein>
<dbReference type="RefSeq" id="WP_177212667.1">
    <property type="nucleotide sequence ID" value="NZ_FOSW01000003.1"/>
</dbReference>
<keyword evidence="4" id="KW-1185">Reference proteome</keyword>
<feature type="signal peptide" evidence="1">
    <location>
        <begin position="1"/>
        <end position="17"/>
    </location>
</feature>
<name>A0A1I4BSF6_9ACTN</name>
<evidence type="ECO:0000313" key="3">
    <source>
        <dbReference type="EMBL" id="SFK71463.1"/>
    </source>
</evidence>
<proteinExistence type="predicted"/>
<dbReference type="SUPFAM" id="SSF56601">
    <property type="entry name" value="beta-lactamase/transpeptidase-like"/>
    <property type="match status" value="1"/>
</dbReference>
<evidence type="ECO:0000313" key="4">
    <source>
        <dbReference type="Proteomes" id="UP000199152"/>
    </source>
</evidence>
<accession>A0A1I4BSF6</accession>
<dbReference type="STRING" id="504800.SAMN04488085_103170"/>
<keyword evidence="1" id="KW-0732">Signal</keyword>
<evidence type="ECO:0000259" key="2">
    <source>
        <dbReference type="Pfam" id="PF13354"/>
    </source>
</evidence>
<feature type="domain" description="Beta-lactamase class A catalytic" evidence="2">
    <location>
        <begin position="115"/>
        <end position="195"/>
    </location>
</feature>
<dbReference type="AlphaFoldDB" id="A0A1I4BSF6"/>
<dbReference type="GO" id="GO:0008800">
    <property type="term" value="F:beta-lactamase activity"/>
    <property type="evidence" value="ECO:0007669"/>
    <property type="project" value="InterPro"/>
</dbReference>
<dbReference type="EMBL" id="FOSW01000003">
    <property type="protein sequence ID" value="SFK71463.1"/>
    <property type="molecule type" value="Genomic_DNA"/>
</dbReference>
<organism evidence="3 4">
    <name type="scientific">Geodermatophilus ruber</name>
    <dbReference type="NCBI Taxonomy" id="504800"/>
    <lineage>
        <taxon>Bacteria</taxon>
        <taxon>Bacillati</taxon>
        <taxon>Actinomycetota</taxon>
        <taxon>Actinomycetes</taxon>
        <taxon>Geodermatophilales</taxon>
        <taxon>Geodermatophilaceae</taxon>
        <taxon>Geodermatophilus</taxon>
    </lineage>
</organism>
<evidence type="ECO:0000256" key="1">
    <source>
        <dbReference type="SAM" id="SignalP"/>
    </source>
</evidence>
<dbReference type="InterPro" id="IPR012338">
    <property type="entry name" value="Beta-lactam/transpept-like"/>
</dbReference>
<dbReference type="GO" id="GO:0030655">
    <property type="term" value="P:beta-lactam antibiotic catabolic process"/>
    <property type="evidence" value="ECO:0007669"/>
    <property type="project" value="InterPro"/>
</dbReference>
<dbReference type="Proteomes" id="UP000199152">
    <property type="component" value="Unassembled WGS sequence"/>
</dbReference>
<dbReference type="InterPro" id="IPR045155">
    <property type="entry name" value="Beta-lactam_cat"/>
</dbReference>
<dbReference type="Pfam" id="PF13354">
    <property type="entry name" value="Beta-lactamase2"/>
    <property type="match status" value="1"/>
</dbReference>
<sequence length="277" mass="29090">MALFVLLLVELPPAGRAAAVGPPAADVVAAVTAAYGDVGTLAVVVTRREAPVTGVSPRALEARSARTAAVTADNGLADRPFPTASLVKLFVAENLLHRARTGAITLTSRDFARMQDMIRRSDDPATSAFWSRFGGEQMVRDVAARYGLTGTAPPRVQGEWGETTTTARDLARFLSLLPVQADPADAAALTVWMRTATPVAADGFDQRFGILGSVPELPAVKQGWMCCVGGRRHLHSVGVLGHRVVVLLSEVPRSVGYDTARSALAAAAAAIPPPMHP</sequence>
<gene>
    <name evidence="3" type="ORF">SAMN04488085_103170</name>
</gene>
<feature type="chain" id="PRO_5039053914" evidence="1">
    <location>
        <begin position="18"/>
        <end position="277"/>
    </location>
</feature>